<sequence>MNGDLLWSLVLFVHVLAATFWVGGQLMLATVVVPLVRKSRPELLREIAGLAGRRFAVLTNFGLLPTLVVTGVLLAWHDGVRLDNLSTTAFGRVLEIKVVLVVAVFILASMHGAIARRLSRKWVRGLAIATIILSVAVVALAAMLATLPGP</sequence>
<keyword evidence="1" id="KW-1133">Transmembrane helix</keyword>
<feature type="transmembrane region" description="Helical" evidence="1">
    <location>
        <begin position="96"/>
        <end position="114"/>
    </location>
</feature>
<protein>
    <recommendedName>
        <fullName evidence="4">Copper resistance protein D</fullName>
    </recommendedName>
</protein>
<evidence type="ECO:0000313" key="2">
    <source>
        <dbReference type="EMBL" id="MEX6429214.1"/>
    </source>
</evidence>
<feature type="transmembrane region" description="Helical" evidence="1">
    <location>
        <begin position="6"/>
        <end position="36"/>
    </location>
</feature>
<accession>A0ABV3Y0X5</accession>
<dbReference type="EMBL" id="JBFSHR010000012">
    <property type="protein sequence ID" value="MEX6429214.1"/>
    <property type="molecule type" value="Genomic_DNA"/>
</dbReference>
<gene>
    <name evidence="2" type="ORF">AB6A68_05095</name>
</gene>
<proteinExistence type="predicted"/>
<reference evidence="2 3" key="1">
    <citation type="submission" date="2024-07" db="EMBL/GenBank/DDBJ databases">
        <title>Draft Genome Sequence of Ferrimicrobium acidiphilum Strain YE2023, Isolated from a Pulp of Bioleach Reactor.</title>
        <authorList>
            <person name="Elkina Y.A."/>
            <person name="Bulaeva A.G."/>
            <person name="Beletsky A.V."/>
            <person name="Mardanov A.V."/>
        </authorList>
    </citation>
    <scope>NUCLEOTIDE SEQUENCE [LARGE SCALE GENOMIC DNA]</scope>
    <source>
        <strain evidence="2 3">YE2023</strain>
    </source>
</reference>
<comment type="caution">
    <text evidence="2">The sequence shown here is derived from an EMBL/GenBank/DDBJ whole genome shotgun (WGS) entry which is preliminary data.</text>
</comment>
<keyword evidence="3" id="KW-1185">Reference proteome</keyword>
<evidence type="ECO:0008006" key="4">
    <source>
        <dbReference type="Google" id="ProtNLM"/>
    </source>
</evidence>
<organism evidence="2 3">
    <name type="scientific">Ferrimicrobium acidiphilum</name>
    <dbReference type="NCBI Taxonomy" id="121039"/>
    <lineage>
        <taxon>Bacteria</taxon>
        <taxon>Bacillati</taxon>
        <taxon>Actinomycetota</taxon>
        <taxon>Acidimicrobiia</taxon>
        <taxon>Acidimicrobiales</taxon>
        <taxon>Acidimicrobiaceae</taxon>
        <taxon>Ferrimicrobium</taxon>
    </lineage>
</organism>
<dbReference type="Proteomes" id="UP001560267">
    <property type="component" value="Unassembled WGS sequence"/>
</dbReference>
<evidence type="ECO:0000256" key="1">
    <source>
        <dbReference type="SAM" id="Phobius"/>
    </source>
</evidence>
<dbReference type="RefSeq" id="WP_369084347.1">
    <property type="nucleotide sequence ID" value="NZ_JBFSHR010000012.1"/>
</dbReference>
<evidence type="ECO:0000313" key="3">
    <source>
        <dbReference type="Proteomes" id="UP001560267"/>
    </source>
</evidence>
<keyword evidence="1" id="KW-0472">Membrane</keyword>
<feature type="transmembrane region" description="Helical" evidence="1">
    <location>
        <begin position="126"/>
        <end position="147"/>
    </location>
</feature>
<keyword evidence="1" id="KW-0812">Transmembrane</keyword>
<feature type="transmembrane region" description="Helical" evidence="1">
    <location>
        <begin position="57"/>
        <end position="76"/>
    </location>
</feature>
<name>A0ABV3Y0X5_9ACTN</name>